<evidence type="ECO:0000313" key="9">
    <source>
        <dbReference type="EMBL" id="OJJ38338.1"/>
    </source>
</evidence>
<dbReference type="PANTHER" id="PTHR43785">
    <property type="entry name" value="GAMMA-GLUTAMYLPUTRESCINE SYNTHETASE"/>
    <property type="match status" value="1"/>
</dbReference>
<dbReference type="EMBL" id="KV878210">
    <property type="protein sequence ID" value="OJJ38338.1"/>
    <property type="molecule type" value="Genomic_DNA"/>
</dbReference>
<keyword evidence="4" id="KW-0547">Nucleotide-binding</keyword>
<dbReference type="PROSITE" id="PS51987">
    <property type="entry name" value="GS_CATALYTIC"/>
    <property type="match status" value="1"/>
</dbReference>
<dbReference type="Gene3D" id="3.30.590.10">
    <property type="entry name" value="Glutamine synthetase/guanido kinase, catalytic domain"/>
    <property type="match status" value="1"/>
</dbReference>
<name>A0A1L9RTZ5_ASPWE</name>
<gene>
    <name evidence="9" type="ORF">ASPWEDRAFT_319160</name>
</gene>
<dbReference type="InterPro" id="IPR036651">
    <property type="entry name" value="Gln_synt_N_sf"/>
</dbReference>
<dbReference type="PANTHER" id="PTHR43785:SF12">
    <property type="entry name" value="TYPE-1 GLUTAMINE SYNTHETASE 2"/>
    <property type="match status" value="1"/>
</dbReference>
<evidence type="ECO:0000256" key="2">
    <source>
        <dbReference type="ARBA" id="ARBA00021364"/>
    </source>
</evidence>
<keyword evidence="3" id="KW-0436">Ligase</keyword>
<evidence type="ECO:0000256" key="3">
    <source>
        <dbReference type="ARBA" id="ARBA00022598"/>
    </source>
</evidence>
<dbReference type="SUPFAM" id="SSF55931">
    <property type="entry name" value="Glutamine synthetase/guanido kinase"/>
    <property type="match status" value="1"/>
</dbReference>
<dbReference type="OrthoDB" id="77835at2759"/>
<evidence type="ECO:0000259" key="8">
    <source>
        <dbReference type="PROSITE" id="PS51987"/>
    </source>
</evidence>
<dbReference type="GO" id="GO:0006542">
    <property type="term" value="P:glutamine biosynthetic process"/>
    <property type="evidence" value="ECO:0007669"/>
    <property type="project" value="InterPro"/>
</dbReference>
<dbReference type="STRING" id="1073089.A0A1L9RTZ5"/>
<dbReference type="Proteomes" id="UP000184383">
    <property type="component" value="Unassembled WGS sequence"/>
</dbReference>
<evidence type="ECO:0000313" key="10">
    <source>
        <dbReference type="Proteomes" id="UP000184383"/>
    </source>
</evidence>
<dbReference type="VEuPathDB" id="FungiDB:ASPWEDRAFT_319160"/>
<evidence type="ECO:0000256" key="1">
    <source>
        <dbReference type="ARBA" id="ARBA00009897"/>
    </source>
</evidence>
<organism evidence="9 10">
    <name type="scientific">Aspergillus wentii DTO 134E9</name>
    <dbReference type="NCBI Taxonomy" id="1073089"/>
    <lineage>
        <taxon>Eukaryota</taxon>
        <taxon>Fungi</taxon>
        <taxon>Dikarya</taxon>
        <taxon>Ascomycota</taxon>
        <taxon>Pezizomycotina</taxon>
        <taxon>Eurotiomycetes</taxon>
        <taxon>Eurotiomycetidae</taxon>
        <taxon>Eurotiales</taxon>
        <taxon>Aspergillaceae</taxon>
        <taxon>Aspergillus</taxon>
        <taxon>Aspergillus subgen. Cremei</taxon>
    </lineage>
</organism>
<dbReference type="GO" id="GO:0004356">
    <property type="term" value="F:glutamine synthetase activity"/>
    <property type="evidence" value="ECO:0007669"/>
    <property type="project" value="InterPro"/>
</dbReference>
<dbReference type="Gene3D" id="3.10.20.70">
    <property type="entry name" value="Glutamine synthetase, N-terminal domain"/>
    <property type="match status" value="1"/>
</dbReference>
<dbReference type="InterPro" id="IPR014746">
    <property type="entry name" value="Gln_synth/guanido_kin_cat_dom"/>
</dbReference>
<evidence type="ECO:0000256" key="7">
    <source>
        <dbReference type="RuleBase" id="RU000384"/>
    </source>
</evidence>
<keyword evidence="10" id="KW-1185">Reference proteome</keyword>
<dbReference type="GO" id="GO:0006576">
    <property type="term" value="P:biogenic amine metabolic process"/>
    <property type="evidence" value="ECO:0007669"/>
    <property type="project" value="UniProtKB-ARBA"/>
</dbReference>
<reference evidence="10" key="1">
    <citation type="journal article" date="2017" name="Genome Biol.">
        <title>Comparative genomics reveals high biological diversity and specific adaptations in the industrially and medically important fungal genus Aspergillus.</title>
        <authorList>
            <person name="de Vries R.P."/>
            <person name="Riley R."/>
            <person name="Wiebenga A."/>
            <person name="Aguilar-Osorio G."/>
            <person name="Amillis S."/>
            <person name="Uchima C.A."/>
            <person name="Anderluh G."/>
            <person name="Asadollahi M."/>
            <person name="Askin M."/>
            <person name="Barry K."/>
            <person name="Battaglia E."/>
            <person name="Bayram O."/>
            <person name="Benocci T."/>
            <person name="Braus-Stromeyer S.A."/>
            <person name="Caldana C."/>
            <person name="Canovas D."/>
            <person name="Cerqueira G.C."/>
            <person name="Chen F."/>
            <person name="Chen W."/>
            <person name="Choi C."/>
            <person name="Clum A."/>
            <person name="Dos Santos R.A."/>
            <person name="Damasio A.R."/>
            <person name="Diallinas G."/>
            <person name="Emri T."/>
            <person name="Fekete E."/>
            <person name="Flipphi M."/>
            <person name="Freyberg S."/>
            <person name="Gallo A."/>
            <person name="Gournas C."/>
            <person name="Habgood R."/>
            <person name="Hainaut M."/>
            <person name="Harispe M.L."/>
            <person name="Henrissat B."/>
            <person name="Hilden K.S."/>
            <person name="Hope R."/>
            <person name="Hossain A."/>
            <person name="Karabika E."/>
            <person name="Karaffa L."/>
            <person name="Karanyi Z."/>
            <person name="Krasevec N."/>
            <person name="Kuo A."/>
            <person name="Kusch H."/>
            <person name="LaButti K."/>
            <person name="Lagendijk E.L."/>
            <person name="Lapidus A."/>
            <person name="Levasseur A."/>
            <person name="Lindquist E."/>
            <person name="Lipzen A."/>
            <person name="Logrieco A.F."/>
            <person name="MacCabe A."/>
            <person name="Maekelae M.R."/>
            <person name="Malavazi I."/>
            <person name="Melin P."/>
            <person name="Meyer V."/>
            <person name="Mielnichuk N."/>
            <person name="Miskei M."/>
            <person name="Molnar A.P."/>
            <person name="Mule G."/>
            <person name="Ngan C.Y."/>
            <person name="Orejas M."/>
            <person name="Orosz E."/>
            <person name="Ouedraogo J.P."/>
            <person name="Overkamp K.M."/>
            <person name="Park H.-S."/>
            <person name="Perrone G."/>
            <person name="Piumi F."/>
            <person name="Punt P.J."/>
            <person name="Ram A.F."/>
            <person name="Ramon A."/>
            <person name="Rauscher S."/>
            <person name="Record E."/>
            <person name="Riano-Pachon D.M."/>
            <person name="Robert V."/>
            <person name="Roehrig J."/>
            <person name="Ruller R."/>
            <person name="Salamov A."/>
            <person name="Salih N.S."/>
            <person name="Samson R.A."/>
            <person name="Sandor E."/>
            <person name="Sanguinetti M."/>
            <person name="Schuetze T."/>
            <person name="Sepcic K."/>
            <person name="Shelest E."/>
            <person name="Sherlock G."/>
            <person name="Sophianopoulou V."/>
            <person name="Squina F.M."/>
            <person name="Sun H."/>
            <person name="Susca A."/>
            <person name="Todd R.B."/>
            <person name="Tsang A."/>
            <person name="Unkles S.E."/>
            <person name="van de Wiele N."/>
            <person name="van Rossen-Uffink D."/>
            <person name="Oliveira J.V."/>
            <person name="Vesth T.C."/>
            <person name="Visser J."/>
            <person name="Yu J.-H."/>
            <person name="Zhou M."/>
            <person name="Andersen M.R."/>
            <person name="Archer D.B."/>
            <person name="Baker S.E."/>
            <person name="Benoit I."/>
            <person name="Brakhage A.A."/>
            <person name="Braus G.H."/>
            <person name="Fischer R."/>
            <person name="Frisvad J.C."/>
            <person name="Goldman G.H."/>
            <person name="Houbraken J."/>
            <person name="Oakley B."/>
            <person name="Pocsi I."/>
            <person name="Scazzocchio C."/>
            <person name="Seiboth B."/>
            <person name="vanKuyk P.A."/>
            <person name="Wortman J."/>
            <person name="Dyer P.S."/>
            <person name="Grigoriev I.V."/>
        </authorList>
    </citation>
    <scope>NUCLEOTIDE SEQUENCE [LARGE SCALE GENOMIC DNA]</scope>
    <source>
        <strain evidence="10">DTO 134E9</strain>
    </source>
</reference>
<dbReference type="GO" id="GO:0005524">
    <property type="term" value="F:ATP binding"/>
    <property type="evidence" value="ECO:0007669"/>
    <property type="project" value="UniProtKB-KW"/>
</dbReference>
<dbReference type="FunFam" id="3.30.590.10:FF:000005">
    <property type="entry name" value="Probable glutamine synthetase"/>
    <property type="match status" value="1"/>
</dbReference>
<dbReference type="SMART" id="SM01230">
    <property type="entry name" value="Gln-synt_C"/>
    <property type="match status" value="1"/>
</dbReference>
<dbReference type="SUPFAM" id="SSF54368">
    <property type="entry name" value="Glutamine synthetase, N-terminal domain"/>
    <property type="match status" value="1"/>
</dbReference>
<dbReference type="FunFam" id="3.10.20.70:FF:000013">
    <property type="entry name" value="Glutamine synthetase bacteria"/>
    <property type="match status" value="1"/>
</dbReference>
<dbReference type="RefSeq" id="XP_040692014.1">
    <property type="nucleotide sequence ID" value="XM_040833592.1"/>
</dbReference>
<dbReference type="GeneID" id="63749440"/>
<dbReference type="AlphaFoldDB" id="A0A1L9RTZ5"/>
<evidence type="ECO:0000256" key="4">
    <source>
        <dbReference type="ARBA" id="ARBA00022741"/>
    </source>
</evidence>
<feature type="domain" description="GS catalytic" evidence="8">
    <location>
        <begin position="120"/>
        <end position="484"/>
    </location>
</feature>
<sequence length="484" mass="53483">MSTPEVTIDNVAQILQNDTRVKVAGVDVDGQLRGKLVSKKKFLSIISEGFGFCSVVFGWDMHDRTYFKELSISNKENGYRDIVAIPDLSSFRRIPWEKDVPFFLVSFFDPETREPVCACPRGLLKTAAGKAEAAGYRAMAGAEYEFYQFRAPGNHATPEQGASSTAKFLKENPVEALPPLTEGMFAYSLTRPVHNQDYYYGVFDACEQFNCDIEGWHTESGPGVFEAALQFGEAKEMADKAGLFKYVVKSVGTKHGITPAFMAKPREGLPGNSGHMHISLVDKDGQNAFYRSTPDPDSPYPDVENVSDLGRHFLAGILTGLPDIMPLFAPTINSYKRLVENFWAPVTVSWGLEHRAASVRVIAPPTASPKATRFEVRVPGADANPHFVLAAVMALGWRGVEKKLEIPVPPLSKGEDMGGASDKGARLAKSLKEATATFTRKDSLAREVFGDAFVDHFGGTREHEVRLWEEAVTDWEVRRYIETV</sequence>
<keyword evidence="5" id="KW-0067">ATP-binding</keyword>
<accession>A0A1L9RTZ5</accession>
<dbReference type="InterPro" id="IPR008146">
    <property type="entry name" value="Gln_synth_cat_dom"/>
</dbReference>
<proteinExistence type="inferred from homology"/>
<evidence type="ECO:0000256" key="5">
    <source>
        <dbReference type="ARBA" id="ARBA00022840"/>
    </source>
</evidence>
<protein>
    <recommendedName>
        <fullName evidence="2">Glutamine synthetase</fullName>
    </recommendedName>
</protein>
<comment type="similarity">
    <text evidence="1 6 7">Belongs to the glutamine synthetase family.</text>
</comment>
<dbReference type="Pfam" id="PF00120">
    <property type="entry name" value="Gln-synt_C"/>
    <property type="match status" value="1"/>
</dbReference>
<evidence type="ECO:0000256" key="6">
    <source>
        <dbReference type="PROSITE-ProRule" id="PRU01331"/>
    </source>
</evidence>